<feature type="compositionally biased region" description="Pro residues" evidence="1">
    <location>
        <begin position="60"/>
        <end position="74"/>
    </location>
</feature>
<protein>
    <submittedName>
        <fullName evidence="3">Uncharacterized protein</fullName>
    </submittedName>
</protein>
<feature type="region of interest" description="Disordered" evidence="1">
    <location>
        <begin position="40"/>
        <end position="123"/>
    </location>
</feature>
<evidence type="ECO:0000256" key="2">
    <source>
        <dbReference type="SAM" id="Phobius"/>
    </source>
</evidence>
<name>C3ZVW2_BRAFL</name>
<dbReference type="EMBL" id="GG666693">
    <property type="protein sequence ID" value="EEN43323.1"/>
    <property type="molecule type" value="Genomic_DNA"/>
</dbReference>
<sequence>MAATEPVHLTTVLVFFAGTLLQVTLYFYHLDLRNRDAIPTNQPAHFIQPPPYDPKNYYNDPPPAYPGSPSPPPVTYHHDPAVPTSRPPSGASPPPPYLNPEEGTGPNLPGQTVQEQRHEDEST</sequence>
<keyword evidence="2" id="KW-0472">Membrane</keyword>
<reference evidence="3" key="1">
    <citation type="journal article" date="2008" name="Nature">
        <title>The amphioxus genome and the evolution of the chordate karyotype.</title>
        <authorList>
            <consortium name="US DOE Joint Genome Institute (JGI-PGF)"/>
            <person name="Putnam N.H."/>
            <person name="Butts T."/>
            <person name="Ferrier D.E.K."/>
            <person name="Furlong R.F."/>
            <person name="Hellsten U."/>
            <person name="Kawashima T."/>
            <person name="Robinson-Rechavi M."/>
            <person name="Shoguchi E."/>
            <person name="Terry A."/>
            <person name="Yu J.-K."/>
            <person name="Benito-Gutierrez E.L."/>
            <person name="Dubchak I."/>
            <person name="Garcia-Fernandez J."/>
            <person name="Gibson-Brown J.J."/>
            <person name="Grigoriev I.V."/>
            <person name="Horton A.C."/>
            <person name="de Jong P.J."/>
            <person name="Jurka J."/>
            <person name="Kapitonov V.V."/>
            <person name="Kohara Y."/>
            <person name="Kuroki Y."/>
            <person name="Lindquist E."/>
            <person name="Lucas S."/>
            <person name="Osoegawa K."/>
            <person name="Pennacchio L.A."/>
            <person name="Salamov A.A."/>
            <person name="Satou Y."/>
            <person name="Sauka-Spengler T."/>
            <person name="Schmutz J."/>
            <person name="Shin-I T."/>
            <person name="Toyoda A."/>
            <person name="Bronner-Fraser M."/>
            <person name="Fujiyama A."/>
            <person name="Holland L.Z."/>
            <person name="Holland P.W.H."/>
            <person name="Satoh N."/>
            <person name="Rokhsar D.S."/>
        </authorList>
    </citation>
    <scope>NUCLEOTIDE SEQUENCE [LARGE SCALE GENOMIC DNA]</scope>
    <source>
        <strain evidence="3">S238N-H82</strain>
        <tissue evidence="3">Testes</tissue>
    </source>
</reference>
<evidence type="ECO:0000313" key="3">
    <source>
        <dbReference type="EMBL" id="EEN43323.1"/>
    </source>
</evidence>
<organism>
    <name type="scientific">Branchiostoma floridae</name>
    <name type="common">Florida lancelet</name>
    <name type="synonym">Amphioxus</name>
    <dbReference type="NCBI Taxonomy" id="7739"/>
    <lineage>
        <taxon>Eukaryota</taxon>
        <taxon>Metazoa</taxon>
        <taxon>Chordata</taxon>
        <taxon>Cephalochordata</taxon>
        <taxon>Leptocardii</taxon>
        <taxon>Amphioxiformes</taxon>
        <taxon>Branchiostomatidae</taxon>
        <taxon>Branchiostoma</taxon>
    </lineage>
</organism>
<dbReference type="AlphaFoldDB" id="C3ZVW2"/>
<dbReference type="InParanoid" id="C3ZVW2"/>
<keyword evidence="2" id="KW-1133">Transmembrane helix</keyword>
<accession>C3ZVW2</accession>
<evidence type="ECO:0000256" key="1">
    <source>
        <dbReference type="SAM" id="MobiDB-lite"/>
    </source>
</evidence>
<feature type="transmembrane region" description="Helical" evidence="2">
    <location>
        <begin position="6"/>
        <end position="28"/>
    </location>
</feature>
<keyword evidence="2" id="KW-0812">Transmembrane</keyword>
<gene>
    <name evidence="3" type="ORF">BRAFLDRAFT_100977</name>
</gene>
<proteinExistence type="predicted"/>